<feature type="transmembrane region" description="Helical" evidence="4">
    <location>
        <begin position="21"/>
        <end position="41"/>
    </location>
</feature>
<sequence length="421" mass="46447">MPFRPNRPRDFSGEQPQEKLLSRDFILLFCMSMCCNSYLAVFYCFEQWLEGLAVSPNWRGILLASLATMVLLFRPVASVVFLKRNKLPPLLCTIILSSCVMLAYPFVPREHVVGMVWALRIVQGISLAVYSCCVVAVMVSCIPKGQSARGFALFSLTTLLPYSIIPAVGERVLPLLGGEPHLFAATAMLGLPALCMLLPLAPKLRASEIPPAEAEQLTARKLIHAASHSGLAFIYLGCLTFSIMVCLAIYFIKGLCVETGARPEWFFLTYTITMILIRLFGGHLLDTLPRYRIVPVCALTLFCCLLGLAWAPRAFFLPCACLYGISLGLLYPLLAATVYDRSTPETRSINSNVMMLTFDASGMIGPLLGGAVVNAGWGYRGVFSTAAVLIAACGASMVLDRLRLAWWEHKDKKSRLRVWER</sequence>
<evidence type="ECO:0000313" key="5">
    <source>
        <dbReference type="EMBL" id="HJA79433.1"/>
    </source>
</evidence>
<evidence type="ECO:0000256" key="1">
    <source>
        <dbReference type="ARBA" id="ARBA00022692"/>
    </source>
</evidence>
<dbReference type="PANTHER" id="PTHR23531">
    <property type="entry name" value="QUINOLENE RESISTANCE PROTEIN NORA"/>
    <property type="match status" value="1"/>
</dbReference>
<dbReference type="Pfam" id="PF07690">
    <property type="entry name" value="MFS_1"/>
    <property type="match status" value="1"/>
</dbReference>
<keyword evidence="2 4" id="KW-1133">Transmembrane helix</keyword>
<protein>
    <submittedName>
        <fullName evidence="5">MFS transporter</fullName>
    </submittedName>
</protein>
<gene>
    <name evidence="5" type="ORF">H9784_07710</name>
</gene>
<dbReference type="Proteomes" id="UP000823821">
    <property type="component" value="Unassembled WGS sequence"/>
</dbReference>
<dbReference type="InterPro" id="IPR036259">
    <property type="entry name" value="MFS_trans_sf"/>
</dbReference>
<comment type="caution">
    <text evidence="5">The sequence shown here is derived from an EMBL/GenBank/DDBJ whole genome shotgun (WGS) entry which is preliminary data.</text>
</comment>
<evidence type="ECO:0000313" key="6">
    <source>
        <dbReference type="Proteomes" id="UP000823821"/>
    </source>
</evidence>
<dbReference type="InterPro" id="IPR011701">
    <property type="entry name" value="MFS"/>
</dbReference>
<accession>A0A9D2HPI4</accession>
<evidence type="ECO:0000256" key="2">
    <source>
        <dbReference type="ARBA" id="ARBA00022989"/>
    </source>
</evidence>
<dbReference type="SUPFAM" id="SSF103473">
    <property type="entry name" value="MFS general substrate transporter"/>
    <property type="match status" value="1"/>
</dbReference>
<keyword evidence="3 4" id="KW-0472">Membrane</keyword>
<feature type="transmembrane region" description="Helical" evidence="4">
    <location>
        <begin position="61"/>
        <end position="82"/>
    </location>
</feature>
<feature type="transmembrane region" description="Helical" evidence="4">
    <location>
        <begin position="293"/>
        <end position="309"/>
    </location>
</feature>
<dbReference type="PANTHER" id="PTHR23531:SF1">
    <property type="entry name" value="QUINOLENE RESISTANCE PROTEIN NORA"/>
    <property type="match status" value="1"/>
</dbReference>
<feature type="transmembrane region" description="Helical" evidence="4">
    <location>
        <begin position="151"/>
        <end position="169"/>
    </location>
</feature>
<organism evidence="5 6">
    <name type="scientific">Candidatus Desulfovibrio intestinavium</name>
    <dbReference type="NCBI Taxonomy" id="2838534"/>
    <lineage>
        <taxon>Bacteria</taxon>
        <taxon>Pseudomonadati</taxon>
        <taxon>Thermodesulfobacteriota</taxon>
        <taxon>Desulfovibrionia</taxon>
        <taxon>Desulfovibrionales</taxon>
        <taxon>Desulfovibrionaceae</taxon>
        <taxon>Desulfovibrio</taxon>
    </lineage>
</organism>
<feature type="transmembrane region" description="Helical" evidence="4">
    <location>
        <begin position="181"/>
        <end position="201"/>
    </location>
</feature>
<proteinExistence type="predicted"/>
<dbReference type="Gene3D" id="1.20.1250.20">
    <property type="entry name" value="MFS general substrate transporter like domains"/>
    <property type="match status" value="2"/>
</dbReference>
<keyword evidence="1 4" id="KW-0812">Transmembrane</keyword>
<feature type="transmembrane region" description="Helical" evidence="4">
    <location>
        <begin position="315"/>
        <end position="339"/>
    </location>
</feature>
<name>A0A9D2HPI4_9BACT</name>
<evidence type="ECO:0000256" key="3">
    <source>
        <dbReference type="ARBA" id="ARBA00023136"/>
    </source>
</evidence>
<dbReference type="GO" id="GO:0022857">
    <property type="term" value="F:transmembrane transporter activity"/>
    <property type="evidence" value="ECO:0007669"/>
    <property type="project" value="InterPro"/>
</dbReference>
<feature type="transmembrane region" description="Helical" evidence="4">
    <location>
        <begin position="89"/>
        <end position="107"/>
    </location>
</feature>
<dbReference type="AlphaFoldDB" id="A0A9D2HPI4"/>
<dbReference type="EMBL" id="DWZD01000043">
    <property type="protein sequence ID" value="HJA79433.1"/>
    <property type="molecule type" value="Genomic_DNA"/>
</dbReference>
<dbReference type="InterPro" id="IPR052714">
    <property type="entry name" value="MFS_Exporter"/>
</dbReference>
<feature type="transmembrane region" description="Helical" evidence="4">
    <location>
        <begin position="230"/>
        <end position="252"/>
    </location>
</feature>
<feature type="transmembrane region" description="Helical" evidence="4">
    <location>
        <begin position="379"/>
        <end position="399"/>
    </location>
</feature>
<reference evidence="5" key="1">
    <citation type="journal article" date="2021" name="PeerJ">
        <title>Extensive microbial diversity within the chicken gut microbiome revealed by metagenomics and culture.</title>
        <authorList>
            <person name="Gilroy R."/>
            <person name="Ravi A."/>
            <person name="Getino M."/>
            <person name="Pursley I."/>
            <person name="Horton D.L."/>
            <person name="Alikhan N.F."/>
            <person name="Baker D."/>
            <person name="Gharbi K."/>
            <person name="Hall N."/>
            <person name="Watson M."/>
            <person name="Adriaenssens E.M."/>
            <person name="Foster-Nyarko E."/>
            <person name="Jarju S."/>
            <person name="Secka A."/>
            <person name="Antonio M."/>
            <person name="Oren A."/>
            <person name="Chaudhuri R.R."/>
            <person name="La Ragione R."/>
            <person name="Hildebrand F."/>
            <person name="Pallen M.J."/>
        </authorList>
    </citation>
    <scope>NUCLEOTIDE SEQUENCE</scope>
    <source>
        <strain evidence="5">5032</strain>
    </source>
</reference>
<feature type="transmembrane region" description="Helical" evidence="4">
    <location>
        <begin position="264"/>
        <end position="281"/>
    </location>
</feature>
<feature type="transmembrane region" description="Helical" evidence="4">
    <location>
        <begin position="351"/>
        <end position="373"/>
    </location>
</feature>
<feature type="transmembrane region" description="Helical" evidence="4">
    <location>
        <begin position="119"/>
        <end position="139"/>
    </location>
</feature>
<reference evidence="5" key="2">
    <citation type="submission" date="2021-04" db="EMBL/GenBank/DDBJ databases">
        <authorList>
            <person name="Gilroy R."/>
        </authorList>
    </citation>
    <scope>NUCLEOTIDE SEQUENCE</scope>
    <source>
        <strain evidence="5">5032</strain>
    </source>
</reference>
<evidence type="ECO:0000256" key="4">
    <source>
        <dbReference type="SAM" id="Phobius"/>
    </source>
</evidence>